<sequence>MDPYHYDYKRPPLARSPTLRTDSRHSRLENSSRDVFARFVGNSQKSQDALNANENLQNPISPIICKRKAVLPAIGVSIYNCDPYTEDNNSLDNSQRPYADPPTIIVEPGGSYSSNEIHPQNELFNSSSPVKQSENNEASLSTSTADSGFTEKDLDPNIHLIETEKDGNVRGISNNSKTFEEINKLSDCNNYITLPSSDIQHDDFSECDDLEFFRELDIPKQRKKSKSRLDIGSRTESRVASRNSITVYDEEPRYGDDSMLQPVSHQSVVAEDKLLSSKCRRSSKLLDKLMLSNYNGYSMGSSLLSHAPNKGYKSFKNFSHGVSIAGQIMRPRTLPQLPPILKRQRTIEVPEVQQANQSDQPHFWERPSAPSPSLTPPSPSSPEQTEYGNSQLESGDEETIDFIDCR</sequence>
<evidence type="ECO:0000313" key="2">
    <source>
        <dbReference type="EMBL" id="GFN82919.1"/>
    </source>
</evidence>
<proteinExistence type="predicted"/>
<feature type="compositionally biased region" description="Polar residues" evidence="1">
    <location>
        <begin position="383"/>
        <end position="393"/>
    </location>
</feature>
<dbReference type="EMBL" id="BLXT01001042">
    <property type="protein sequence ID" value="GFN82919.1"/>
    <property type="molecule type" value="Genomic_DNA"/>
</dbReference>
<feature type="region of interest" description="Disordered" evidence="1">
    <location>
        <begin position="240"/>
        <end position="261"/>
    </location>
</feature>
<feature type="region of interest" description="Disordered" evidence="1">
    <location>
        <begin position="1"/>
        <end position="30"/>
    </location>
</feature>
<comment type="caution">
    <text evidence="2">The sequence shown here is derived from an EMBL/GenBank/DDBJ whole genome shotgun (WGS) entry which is preliminary data.</text>
</comment>
<feature type="compositionally biased region" description="Basic and acidic residues" evidence="1">
    <location>
        <begin position="1"/>
        <end position="10"/>
    </location>
</feature>
<dbReference type="Proteomes" id="UP000735302">
    <property type="component" value="Unassembled WGS sequence"/>
</dbReference>
<feature type="compositionally biased region" description="Pro residues" evidence="1">
    <location>
        <begin position="369"/>
        <end position="380"/>
    </location>
</feature>
<feature type="compositionally biased region" description="Basic and acidic residues" evidence="1">
    <location>
        <begin position="21"/>
        <end position="30"/>
    </location>
</feature>
<dbReference type="AlphaFoldDB" id="A0AAV3YJL6"/>
<feature type="compositionally biased region" description="Polar residues" evidence="1">
    <location>
        <begin position="111"/>
        <end position="147"/>
    </location>
</feature>
<reference evidence="2 3" key="1">
    <citation type="journal article" date="2021" name="Elife">
        <title>Chloroplast acquisition without the gene transfer in kleptoplastic sea slugs, Plakobranchus ocellatus.</title>
        <authorList>
            <person name="Maeda T."/>
            <person name="Takahashi S."/>
            <person name="Yoshida T."/>
            <person name="Shimamura S."/>
            <person name="Takaki Y."/>
            <person name="Nagai Y."/>
            <person name="Toyoda A."/>
            <person name="Suzuki Y."/>
            <person name="Arimoto A."/>
            <person name="Ishii H."/>
            <person name="Satoh N."/>
            <person name="Nishiyama T."/>
            <person name="Hasebe M."/>
            <person name="Maruyama T."/>
            <person name="Minagawa J."/>
            <person name="Obokata J."/>
            <person name="Shigenobu S."/>
        </authorList>
    </citation>
    <scope>NUCLEOTIDE SEQUENCE [LARGE SCALE GENOMIC DNA]</scope>
</reference>
<name>A0AAV3YJL6_9GAST</name>
<evidence type="ECO:0000256" key="1">
    <source>
        <dbReference type="SAM" id="MobiDB-lite"/>
    </source>
</evidence>
<feature type="region of interest" description="Disordered" evidence="1">
    <location>
        <begin position="108"/>
        <end position="153"/>
    </location>
</feature>
<accession>A0AAV3YJL6</accession>
<evidence type="ECO:0000313" key="3">
    <source>
        <dbReference type="Proteomes" id="UP000735302"/>
    </source>
</evidence>
<protein>
    <submittedName>
        <fullName evidence="2">Uncharacterized protein</fullName>
    </submittedName>
</protein>
<gene>
    <name evidence="2" type="ORF">PoB_000942500</name>
</gene>
<keyword evidence="3" id="KW-1185">Reference proteome</keyword>
<feature type="compositionally biased region" description="Acidic residues" evidence="1">
    <location>
        <begin position="394"/>
        <end position="406"/>
    </location>
</feature>
<organism evidence="2 3">
    <name type="scientific">Plakobranchus ocellatus</name>
    <dbReference type="NCBI Taxonomy" id="259542"/>
    <lineage>
        <taxon>Eukaryota</taxon>
        <taxon>Metazoa</taxon>
        <taxon>Spiralia</taxon>
        <taxon>Lophotrochozoa</taxon>
        <taxon>Mollusca</taxon>
        <taxon>Gastropoda</taxon>
        <taxon>Heterobranchia</taxon>
        <taxon>Euthyneura</taxon>
        <taxon>Panpulmonata</taxon>
        <taxon>Sacoglossa</taxon>
        <taxon>Placobranchoidea</taxon>
        <taxon>Plakobranchidae</taxon>
        <taxon>Plakobranchus</taxon>
    </lineage>
</organism>
<feature type="region of interest" description="Disordered" evidence="1">
    <location>
        <begin position="352"/>
        <end position="406"/>
    </location>
</feature>